<proteinExistence type="predicted"/>
<protein>
    <recommendedName>
        <fullName evidence="3">DUF4349 domain-containing protein</fullName>
    </recommendedName>
</protein>
<sequence>MPDPRRRRRLILGAGALLVVILGVGFIAAGTDGAGTNSADTAAVPMPASEPGTPGEMGTSADSSASAPSPAPGAAREDGIAAGAPSTVPGGPGGTGGEPARPAGAQPRIVRNGTATLSVPAGAVDKAVQDLSAAARGLAGYTESSEVSGTPSTTDDGSQYATVTLRVPSESFDELRSGLSRIGTVSASTMSSRDVTGEYVDLEARKRALEASRTAYTTLLSNATTVGETLSVQQAIDGVQIQIEQIEGQRMVLADASDLATLTVQIAEDGADPAPGPDDDDSGLVAAARTSWNRFVRGIEEIIALLGPLALVGLVAACVYGAVRIARRWGWIPTTPAPPAPPRDSAGS</sequence>
<dbReference type="Proteomes" id="UP000179769">
    <property type="component" value="Unassembled WGS sequence"/>
</dbReference>
<organism evidence="4 5">
    <name type="scientific">Parafrankia soli</name>
    <dbReference type="NCBI Taxonomy" id="2599596"/>
    <lineage>
        <taxon>Bacteria</taxon>
        <taxon>Bacillati</taxon>
        <taxon>Actinomycetota</taxon>
        <taxon>Actinomycetes</taxon>
        <taxon>Frankiales</taxon>
        <taxon>Frankiaceae</taxon>
        <taxon>Parafrankia</taxon>
    </lineage>
</organism>
<name>A0A1S1QUY9_9ACTN</name>
<dbReference type="OrthoDB" id="186919at2"/>
<comment type="caution">
    <text evidence="4">The sequence shown here is derived from an EMBL/GenBank/DDBJ whole genome shotgun (WGS) entry which is preliminary data.</text>
</comment>
<feature type="region of interest" description="Disordered" evidence="1">
    <location>
        <begin position="140"/>
        <end position="159"/>
    </location>
</feature>
<feature type="compositionally biased region" description="Low complexity" evidence="1">
    <location>
        <begin position="60"/>
        <end position="74"/>
    </location>
</feature>
<feature type="region of interest" description="Disordered" evidence="1">
    <location>
        <begin position="37"/>
        <end position="106"/>
    </location>
</feature>
<evidence type="ECO:0000256" key="1">
    <source>
        <dbReference type="SAM" id="MobiDB-lite"/>
    </source>
</evidence>
<reference evidence="5" key="1">
    <citation type="submission" date="2016-07" db="EMBL/GenBank/DDBJ databases">
        <title>Frankia sp. NRRL B-16219 Genome sequencing.</title>
        <authorList>
            <person name="Ghodhbane-Gtari F."/>
            <person name="Swanson E."/>
            <person name="Gueddou A."/>
            <person name="Louati M."/>
            <person name="Nouioui I."/>
            <person name="Hezbri K."/>
            <person name="Abebe-Akele F."/>
            <person name="Simpson S."/>
            <person name="Morris K."/>
            <person name="Thomas K."/>
            <person name="Gtari M."/>
            <person name="Tisa L.S."/>
        </authorList>
    </citation>
    <scope>NUCLEOTIDE SEQUENCE [LARGE SCALE GENOMIC DNA]</scope>
    <source>
        <strain evidence="5">NRRL B-16219</strain>
    </source>
</reference>
<feature type="compositionally biased region" description="Polar residues" evidence="1">
    <location>
        <begin position="142"/>
        <end position="159"/>
    </location>
</feature>
<dbReference type="AlphaFoldDB" id="A0A1S1QUY9"/>
<dbReference type="InterPro" id="IPR025645">
    <property type="entry name" value="DUF4349"/>
</dbReference>
<dbReference type="Pfam" id="PF14257">
    <property type="entry name" value="DUF4349"/>
    <property type="match status" value="1"/>
</dbReference>
<keyword evidence="2" id="KW-1133">Transmembrane helix</keyword>
<feature type="transmembrane region" description="Helical" evidence="2">
    <location>
        <begin position="302"/>
        <end position="323"/>
    </location>
</feature>
<evidence type="ECO:0000313" key="5">
    <source>
        <dbReference type="Proteomes" id="UP000179769"/>
    </source>
</evidence>
<keyword evidence="2" id="KW-0812">Transmembrane</keyword>
<gene>
    <name evidence="4" type="ORF">BBK14_02435</name>
</gene>
<evidence type="ECO:0000256" key="2">
    <source>
        <dbReference type="SAM" id="Phobius"/>
    </source>
</evidence>
<feature type="domain" description="DUF4349" evidence="3">
    <location>
        <begin position="108"/>
        <end position="324"/>
    </location>
</feature>
<accession>A0A1S1QUY9</accession>
<keyword evidence="2" id="KW-0472">Membrane</keyword>
<evidence type="ECO:0000259" key="3">
    <source>
        <dbReference type="Pfam" id="PF14257"/>
    </source>
</evidence>
<keyword evidence="5" id="KW-1185">Reference proteome</keyword>
<dbReference type="EMBL" id="MAXA01000113">
    <property type="protein sequence ID" value="OHV37369.1"/>
    <property type="molecule type" value="Genomic_DNA"/>
</dbReference>
<evidence type="ECO:0000313" key="4">
    <source>
        <dbReference type="EMBL" id="OHV37369.1"/>
    </source>
</evidence>